<gene>
    <name evidence="2" type="ORF">RM590_34025</name>
</gene>
<comment type="caution">
    <text evidence="2">The sequence shown here is derived from an EMBL/GenBank/DDBJ whole genome shotgun (WGS) entry which is preliminary data.</text>
</comment>
<evidence type="ECO:0000256" key="1">
    <source>
        <dbReference type="SAM" id="MobiDB-lite"/>
    </source>
</evidence>
<dbReference type="EMBL" id="JAVREL010000034">
    <property type="protein sequence ID" value="MDT0347550.1"/>
    <property type="molecule type" value="Genomic_DNA"/>
</dbReference>
<protein>
    <submittedName>
        <fullName evidence="2">Uncharacterized protein</fullName>
    </submittedName>
</protein>
<dbReference type="RefSeq" id="WP_311708677.1">
    <property type="nucleotide sequence ID" value="NZ_JAVREL010000034.1"/>
</dbReference>
<evidence type="ECO:0000313" key="3">
    <source>
        <dbReference type="Proteomes" id="UP001183246"/>
    </source>
</evidence>
<keyword evidence="3" id="KW-1185">Reference proteome</keyword>
<name>A0ABU2N0Z2_9ACTN</name>
<organism evidence="2 3">
    <name type="scientific">Streptomyces litchfieldiae</name>
    <dbReference type="NCBI Taxonomy" id="3075543"/>
    <lineage>
        <taxon>Bacteria</taxon>
        <taxon>Bacillati</taxon>
        <taxon>Actinomycetota</taxon>
        <taxon>Actinomycetes</taxon>
        <taxon>Kitasatosporales</taxon>
        <taxon>Streptomycetaceae</taxon>
        <taxon>Streptomyces</taxon>
    </lineage>
</organism>
<feature type="region of interest" description="Disordered" evidence="1">
    <location>
        <begin position="16"/>
        <end position="45"/>
    </location>
</feature>
<accession>A0ABU2N0Z2</accession>
<reference evidence="3" key="1">
    <citation type="submission" date="2023-07" db="EMBL/GenBank/DDBJ databases">
        <title>30 novel species of actinomycetes from the DSMZ collection.</title>
        <authorList>
            <person name="Nouioui I."/>
        </authorList>
    </citation>
    <scope>NUCLEOTIDE SEQUENCE [LARGE SCALE GENOMIC DNA]</scope>
    <source>
        <strain evidence="3">DSM 44938</strain>
    </source>
</reference>
<evidence type="ECO:0000313" key="2">
    <source>
        <dbReference type="EMBL" id="MDT0347550.1"/>
    </source>
</evidence>
<proteinExistence type="predicted"/>
<dbReference type="Proteomes" id="UP001183246">
    <property type="component" value="Unassembled WGS sequence"/>
</dbReference>
<sequence length="45" mass="5000">MDTIIAPLCQAAVTSLTPEQEAELRRKVAETNKQSRQNAEMRGGR</sequence>